<dbReference type="KEGG" id="mpp:MICPUCDRAFT_16051"/>
<dbReference type="Gene3D" id="3.60.120.10">
    <property type="entry name" value="Anthranilate synthase"/>
    <property type="match status" value="1"/>
</dbReference>
<accession>C1MRE5</accession>
<organism evidence="12">
    <name type="scientific">Micromonas pusilla (strain CCMP1545)</name>
    <name type="common">Picoplanktonic green alga</name>
    <dbReference type="NCBI Taxonomy" id="564608"/>
    <lineage>
        <taxon>Eukaryota</taxon>
        <taxon>Viridiplantae</taxon>
        <taxon>Chlorophyta</taxon>
        <taxon>Mamiellophyceae</taxon>
        <taxon>Mamiellales</taxon>
        <taxon>Mamiellaceae</taxon>
        <taxon>Micromonas</taxon>
    </lineage>
</organism>
<dbReference type="eggNOG" id="KOG1223">
    <property type="taxonomic scope" value="Eukaryota"/>
</dbReference>
<keyword evidence="5" id="KW-0028">Amino-acid biosynthesis</keyword>
<dbReference type="EC" id="4.1.3.27" evidence="4"/>
<dbReference type="SUPFAM" id="SSF56322">
    <property type="entry name" value="ADC synthase"/>
    <property type="match status" value="1"/>
</dbReference>
<evidence type="ECO:0000256" key="6">
    <source>
        <dbReference type="ARBA" id="ARBA00022822"/>
    </source>
</evidence>
<evidence type="ECO:0000313" key="11">
    <source>
        <dbReference type="EMBL" id="EEH57863.1"/>
    </source>
</evidence>
<evidence type="ECO:0000256" key="7">
    <source>
        <dbReference type="ARBA" id="ARBA00023141"/>
    </source>
</evidence>
<dbReference type="Pfam" id="PF00425">
    <property type="entry name" value="Chorismate_bind"/>
    <property type="match status" value="1"/>
</dbReference>
<sequence>MACIIGATQAAHAAASASSRGSRGPSAATAATTRVAAANGEKILRKNRPSLAASVPSHGSSSARRVATARAIADGPAPAAAPAAASAASAASAAKRAAPRSTQADEFRALVGAGHNLVPLYRRIFDDQLTPILAYRCLVKEDERDAPSFLLESVVGGTQTGRFSFLGSRPYLEVIAKESSCVVLDHHAGTKTRSTESDPMAVAQQIATKWHPTRTEGLPECFTGGWVGYTGYDTVRYQYLNKLPFGDAPTDDRALPDLCLGLYRDVVVFDHATKQVYAVHWVDTTVFGGDVEASLEDGERCLHDLVKALQPSSAPTLPFGEVSMSLTAPPTPPKDSTMTKEAFLNAVAETKEHIVAGDIFQLVLSHRFQRSTFADPFEVYRALRVVNPSPYMIYLQARGSIIVASSPEILCRTDKHRTVVNRPLAGTRMRGKTKEEDDALELDLLADEKEKAEHVMLVDLGRNDVGRVSKAGTVKVEKLMEIERYSHVMHISSTVTGSLLEDLGPWDVLKAALPVGTVSGAPKVRAMQIIDELETTRRGPYGGGVGYVGFMGEMDMALALRTMVIPTEHKENLYEFRNGIEGKSRREWTIHLQAGAGIVADSNPESEYQETVNKAAALGRAIDLAEEAFEDV</sequence>
<dbReference type="EMBL" id="GG663738">
    <property type="protein sequence ID" value="EEH57863.1"/>
    <property type="molecule type" value="Genomic_DNA"/>
</dbReference>
<dbReference type="InterPro" id="IPR006805">
    <property type="entry name" value="Anth_synth_I_N"/>
</dbReference>
<dbReference type="InterPro" id="IPR005801">
    <property type="entry name" value="ADC_synthase"/>
</dbReference>
<evidence type="ECO:0000256" key="5">
    <source>
        <dbReference type="ARBA" id="ARBA00022605"/>
    </source>
</evidence>
<dbReference type="NCBIfam" id="TIGR00564">
    <property type="entry name" value="trpE_most"/>
    <property type="match status" value="1"/>
</dbReference>
<evidence type="ECO:0000256" key="4">
    <source>
        <dbReference type="ARBA" id="ARBA00012266"/>
    </source>
</evidence>
<gene>
    <name evidence="11" type="ORF">MICPUCDRAFT_16051</name>
</gene>
<dbReference type="PANTHER" id="PTHR11236">
    <property type="entry name" value="AMINOBENZOATE/ANTHRANILATE SYNTHASE"/>
    <property type="match status" value="1"/>
</dbReference>
<evidence type="ECO:0000259" key="9">
    <source>
        <dbReference type="Pfam" id="PF00425"/>
    </source>
</evidence>
<evidence type="ECO:0000313" key="12">
    <source>
        <dbReference type="Proteomes" id="UP000001876"/>
    </source>
</evidence>
<protein>
    <recommendedName>
        <fullName evidence="4">anthranilate synthase</fullName>
        <ecNumber evidence="4">4.1.3.27</ecNumber>
    </recommendedName>
</protein>
<dbReference type="InterPro" id="IPR005256">
    <property type="entry name" value="Anth_synth_I_PabB"/>
</dbReference>
<keyword evidence="7" id="KW-0057">Aromatic amino acid biosynthesis</keyword>
<comment type="similarity">
    <text evidence="2">Belongs to the anthranilate synthase component I family.</text>
</comment>
<evidence type="ECO:0000256" key="1">
    <source>
        <dbReference type="ARBA" id="ARBA00004873"/>
    </source>
</evidence>
<name>C1MRE5_MICPC</name>
<evidence type="ECO:0000256" key="8">
    <source>
        <dbReference type="ARBA" id="ARBA00023239"/>
    </source>
</evidence>
<dbReference type="InterPro" id="IPR019999">
    <property type="entry name" value="Anth_synth_I-like"/>
</dbReference>
<dbReference type="PANTHER" id="PTHR11236:SF9">
    <property type="entry name" value="ANTHRANILATE SYNTHASE COMPONENT 1"/>
    <property type="match status" value="1"/>
</dbReference>
<keyword evidence="8" id="KW-0456">Lyase</keyword>
<keyword evidence="6" id="KW-0822">Tryptophan biosynthesis</keyword>
<evidence type="ECO:0000256" key="2">
    <source>
        <dbReference type="ARBA" id="ARBA00009562"/>
    </source>
</evidence>
<comment type="subunit">
    <text evidence="3">Heterotetramer consisting of two non-identical subunits: a beta subunit and a large alpha subunit.</text>
</comment>
<dbReference type="GeneID" id="9683733"/>
<evidence type="ECO:0000259" key="10">
    <source>
        <dbReference type="Pfam" id="PF04715"/>
    </source>
</evidence>
<feature type="domain" description="Anthranilate synthase component I N-terminal" evidence="10">
    <location>
        <begin position="127"/>
        <end position="277"/>
    </location>
</feature>
<dbReference type="PRINTS" id="PR00095">
    <property type="entry name" value="ANTSNTHASEI"/>
</dbReference>
<dbReference type="RefSeq" id="XP_003057912.1">
    <property type="nucleotide sequence ID" value="XM_003057866.1"/>
</dbReference>
<dbReference type="FunFam" id="3.60.120.10:FF:000003">
    <property type="entry name" value="Anthranilate synthase component 1"/>
    <property type="match status" value="1"/>
</dbReference>
<dbReference type="UniPathway" id="UPA00035">
    <property type="reaction ID" value="UER00040"/>
</dbReference>
<dbReference type="GO" id="GO:0004049">
    <property type="term" value="F:anthranilate synthase activity"/>
    <property type="evidence" value="ECO:0007669"/>
    <property type="project" value="UniProtKB-EC"/>
</dbReference>
<dbReference type="Pfam" id="PF04715">
    <property type="entry name" value="Anth_synt_I_N"/>
    <property type="match status" value="1"/>
</dbReference>
<dbReference type="Proteomes" id="UP000001876">
    <property type="component" value="Unassembled WGS sequence"/>
</dbReference>
<dbReference type="OrthoDB" id="1865897at2759"/>
<reference evidence="11 12" key="1">
    <citation type="journal article" date="2009" name="Science">
        <title>Green evolution and dynamic adaptations revealed by genomes of the marine picoeukaryotes Micromonas.</title>
        <authorList>
            <person name="Worden A.Z."/>
            <person name="Lee J.H."/>
            <person name="Mock T."/>
            <person name="Rouze P."/>
            <person name="Simmons M.P."/>
            <person name="Aerts A.L."/>
            <person name="Allen A.E."/>
            <person name="Cuvelier M.L."/>
            <person name="Derelle E."/>
            <person name="Everett M.V."/>
            <person name="Foulon E."/>
            <person name="Grimwood J."/>
            <person name="Gundlach H."/>
            <person name="Henrissat B."/>
            <person name="Napoli C."/>
            <person name="McDonald S.M."/>
            <person name="Parker M.S."/>
            <person name="Rombauts S."/>
            <person name="Salamov A."/>
            <person name="Von Dassow P."/>
            <person name="Badger J.H."/>
            <person name="Coutinho P.M."/>
            <person name="Demir E."/>
            <person name="Dubchak I."/>
            <person name="Gentemann C."/>
            <person name="Eikrem W."/>
            <person name="Gready J.E."/>
            <person name="John U."/>
            <person name="Lanier W."/>
            <person name="Lindquist E.A."/>
            <person name="Lucas S."/>
            <person name="Mayer K.F."/>
            <person name="Moreau H."/>
            <person name="Not F."/>
            <person name="Otillar R."/>
            <person name="Panaud O."/>
            <person name="Pangilinan J."/>
            <person name="Paulsen I."/>
            <person name="Piegu B."/>
            <person name="Poliakov A."/>
            <person name="Robbens S."/>
            <person name="Schmutz J."/>
            <person name="Toulza E."/>
            <person name="Wyss T."/>
            <person name="Zelensky A."/>
            <person name="Zhou K."/>
            <person name="Armbrust E.V."/>
            <person name="Bhattacharya D."/>
            <person name="Goodenough U.W."/>
            <person name="Van de Peer Y."/>
            <person name="Grigoriev I.V."/>
        </authorList>
    </citation>
    <scope>NUCLEOTIDE SEQUENCE [LARGE SCALE GENOMIC DNA]</scope>
    <source>
        <strain evidence="11 12">CCMP1545</strain>
    </source>
</reference>
<dbReference type="OMA" id="GCVGYLD"/>
<dbReference type="GO" id="GO:0000162">
    <property type="term" value="P:L-tryptophan biosynthetic process"/>
    <property type="evidence" value="ECO:0007669"/>
    <property type="project" value="UniProtKB-UniPathway"/>
</dbReference>
<comment type="pathway">
    <text evidence="1">Amino-acid biosynthesis; L-tryptophan biosynthesis; L-tryptophan from chorismate: step 1/5.</text>
</comment>
<evidence type="ECO:0000256" key="3">
    <source>
        <dbReference type="ARBA" id="ARBA00011653"/>
    </source>
</evidence>
<dbReference type="AlphaFoldDB" id="C1MRE5"/>
<feature type="domain" description="Chorismate-utilising enzyme C-terminal" evidence="9">
    <location>
        <begin position="340"/>
        <end position="614"/>
    </location>
</feature>
<dbReference type="InterPro" id="IPR015890">
    <property type="entry name" value="Chorismate_C"/>
</dbReference>
<proteinExistence type="inferred from homology"/>
<keyword evidence="12" id="KW-1185">Reference proteome</keyword>
<dbReference type="STRING" id="564608.C1MRE5"/>